<comment type="caution">
    <text evidence="2">The sequence shown here is derived from an EMBL/GenBank/DDBJ whole genome shotgun (WGS) entry which is preliminary data.</text>
</comment>
<feature type="transmembrane region" description="Helical" evidence="1">
    <location>
        <begin position="351"/>
        <end position="373"/>
    </location>
</feature>
<reference evidence="2 3" key="1">
    <citation type="journal article" date="2015" name="Appl. Environ. Microbiol.">
        <title>Nanoarchaeota, Their Sulfolobales Host, and Nanoarchaeota Virus Distribution across Yellowstone National Park Hot Springs.</title>
        <authorList>
            <person name="Munson-McGee J.H."/>
            <person name="Field E.K."/>
            <person name="Bateson M."/>
            <person name="Rooney C."/>
            <person name="Stepanauskas R."/>
            <person name="Young M.J."/>
        </authorList>
    </citation>
    <scope>NUCLEOTIDE SEQUENCE [LARGE SCALE GENOMIC DNA]</scope>
    <source>
        <strain evidence="2">SCGC AB-777_O03</strain>
    </source>
</reference>
<keyword evidence="1" id="KW-0812">Transmembrane</keyword>
<proteinExistence type="predicted"/>
<evidence type="ECO:0008006" key="4">
    <source>
        <dbReference type="Google" id="ProtNLM"/>
    </source>
</evidence>
<organism evidence="2 3">
    <name type="scientific">Nanobsidianus stetteri</name>
    <dbReference type="NCBI Taxonomy" id="1294122"/>
    <lineage>
        <taxon>Archaea</taxon>
        <taxon>Nanobdellota</taxon>
        <taxon>Candidatus Nanoarchaeia</taxon>
        <taxon>Nanoarchaeales</taxon>
        <taxon>Nanopusillaceae</taxon>
        <taxon>Candidatus Nanobsidianus</taxon>
    </lineage>
</organism>
<dbReference type="AlphaFoldDB" id="A0A2T9WTR6"/>
<protein>
    <recommendedName>
        <fullName evidence="4">RING-type E3 ubiquitin transferase</fullName>
    </recommendedName>
</protein>
<gene>
    <name evidence="2" type="ORF">DDW05_01555</name>
</gene>
<accession>A0A2T9WTR6</accession>
<feature type="transmembrane region" description="Helical" evidence="1">
    <location>
        <begin position="52"/>
        <end position="69"/>
    </location>
</feature>
<evidence type="ECO:0000256" key="1">
    <source>
        <dbReference type="SAM" id="Phobius"/>
    </source>
</evidence>
<keyword evidence="1" id="KW-1133">Transmembrane helix</keyword>
<name>A0A2T9WTR6_NANST</name>
<feature type="transmembrane region" description="Helical" evidence="1">
    <location>
        <begin position="75"/>
        <end position="93"/>
    </location>
</feature>
<evidence type="ECO:0000313" key="2">
    <source>
        <dbReference type="EMBL" id="PVU71244.1"/>
    </source>
</evidence>
<dbReference type="EMBL" id="QEFH01000009">
    <property type="protein sequence ID" value="PVU71244.1"/>
    <property type="molecule type" value="Genomic_DNA"/>
</dbReference>
<sequence>MQKNNIVFLNLRNNLNYLRQTPNVKNLSSTRTIYNNYIPPYAKDIKVKSYDGFYFVFFMFFYIIIFQFIGVPFKLPLFIILISISLFLIIRGFKRYIIHNILNNTPFSKIHIATYGLDKVKGRFIPFGSQPLKSPISGQDCIYYSISTFYIQSRGSNNNSNYGYYFVDGFDAGIPTLFTDGTGFLAVDLEKAPIVEVRTNIIEIIPNNSQNHKIKILNFNDAKRISDEILQYIKYAANNNIQANLSYIKNYKFIIGNDIIRNLKRYIPDVELKNSIFHNKSGVKISSWNYVNQNHLYLVEQYIPINEDYTIIGGFADTGEMINMKPVKVTVPDMSTGILEVRLSNFYRDEFLIKAVAYITLGIVYLITGILVII</sequence>
<dbReference type="Proteomes" id="UP000245908">
    <property type="component" value="Unassembled WGS sequence"/>
</dbReference>
<evidence type="ECO:0000313" key="3">
    <source>
        <dbReference type="Proteomes" id="UP000245908"/>
    </source>
</evidence>
<keyword evidence="1" id="KW-0472">Membrane</keyword>